<organism evidence="3 4">
    <name type="scientific">Lolium multiflorum</name>
    <name type="common">Italian ryegrass</name>
    <name type="synonym">Lolium perenne subsp. multiflorum</name>
    <dbReference type="NCBI Taxonomy" id="4521"/>
    <lineage>
        <taxon>Eukaryota</taxon>
        <taxon>Viridiplantae</taxon>
        <taxon>Streptophyta</taxon>
        <taxon>Embryophyta</taxon>
        <taxon>Tracheophyta</taxon>
        <taxon>Spermatophyta</taxon>
        <taxon>Magnoliopsida</taxon>
        <taxon>Liliopsida</taxon>
        <taxon>Poales</taxon>
        <taxon>Poaceae</taxon>
        <taxon>BOP clade</taxon>
        <taxon>Pooideae</taxon>
        <taxon>Poodae</taxon>
        <taxon>Poeae</taxon>
        <taxon>Poeae Chloroplast Group 2 (Poeae type)</taxon>
        <taxon>Loliodinae</taxon>
        <taxon>Loliinae</taxon>
        <taxon>Lolium</taxon>
    </lineage>
</organism>
<evidence type="ECO:0000313" key="3">
    <source>
        <dbReference type="EMBL" id="KAK1626470.1"/>
    </source>
</evidence>
<evidence type="ECO:0000313" key="4">
    <source>
        <dbReference type="Proteomes" id="UP001231189"/>
    </source>
</evidence>
<feature type="compositionally biased region" description="Basic and acidic residues" evidence="1">
    <location>
        <begin position="124"/>
        <end position="134"/>
    </location>
</feature>
<dbReference type="PANTHER" id="PTHR47481">
    <property type="match status" value="1"/>
</dbReference>
<comment type="caution">
    <text evidence="3">The sequence shown here is derived from an EMBL/GenBank/DDBJ whole genome shotgun (WGS) entry which is preliminary data.</text>
</comment>
<keyword evidence="4" id="KW-1185">Reference proteome</keyword>
<protein>
    <recommendedName>
        <fullName evidence="2">CCHC-type domain-containing protein</fullName>
    </recommendedName>
</protein>
<dbReference type="InterPro" id="IPR001878">
    <property type="entry name" value="Znf_CCHC"/>
</dbReference>
<gene>
    <name evidence="3" type="ORF">QYE76_000785</name>
</gene>
<reference evidence="3" key="1">
    <citation type="submission" date="2023-07" db="EMBL/GenBank/DDBJ databases">
        <title>A chromosome-level genome assembly of Lolium multiflorum.</title>
        <authorList>
            <person name="Chen Y."/>
            <person name="Copetti D."/>
            <person name="Kolliker R."/>
            <person name="Studer B."/>
        </authorList>
    </citation>
    <scope>NUCLEOTIDE SEQUENCE</scope>
    <source>
        <strain evidence="3">02402/16</strain>
        <tissue evidence="3">Leaf</tissue>
    </source>
</reference>
<accession>A0AAD8RKK1</accession>
<feature type="domain" description="CCHC-type" evidence="2">
    <location>
        <begin position="307"/>
        <end position="321"/>
    </location>
</feature>
<dbReference type="EMBL" id="JAUUTY010000005">
    <property type="protein sequence ID" value="KAK1626470.1"/>
    <property type="molecule type" value="Genomic_DNA"/>
</dbReference>
<feature type="compositionally biased region" description="Pro residues" evidence="1">
    <location>
        <begin position="109"/>
        <end position="122"/>
    </location>
</feature>
<dbReference type="AlphaFoldDB" id="A0AAD8RKK1"/>
<sequence length="331" mass="35120">MASSGLLRAAGGATRSRHTLFLRQHPAVPATIAAPSRLVASSTACNVPSKVPNPAPGAEPLPEDAPRQTPPRLGEADPVGPPTPTPKEKITGTPPSEEDGGLPGGVPDTTPPPDLPLPPVSPPDDGRIVSDGRLRSSLPSYHLPSPPTTDGIDITRYIKFKLNAEEETDTHLADAEWRAIDVDIVLWIYTTISDEIQDVILQADSTAYTAWQAFPSSPRTPPALSDVGAPVTDKKLTMRLIDGLAKRFRTQGELLEGGTTFPTFMHAQSRLQLAEQKLKSDEAEPPQVMHANGGTGGNGAPSYCFNGTCYACAEPGHMARNFTRGDRGGGY</sequence>
<proteinExistence type="predicted"/>
<feature type="region of interest" description="Disordered" evidence="1">
    <location>
        <begin position="49"/>
        <end position="147"/>
    </location>
</feature>
<evidence type="ECO:0000259" key="2">
    <source>
        <dbReference type="Pfam" id="PF00098"/>
    </source>
</evidence>
<dbReference type="Proteomes" id="UP001231189">
    <property type="component" value="Unassembled WGS sequence"/>
</dbReference>
<dbReference type="GO" id="GO:0003676">
    <property type="term" value="F:nucleic acid binding"/>
    <property type="evidence" value="ECO:0007669"/>
    <property type="project" value="InterPro"/>
</dbReference>
<dbReference type="GO" id="GO:0008270">
    <property type="term" value="F:zinc ion binding"/>
    <property type="evidence" value="ECO:0007669"/>
    <property type="project" value="InterPro"/>
</dbReference>
<evidence type="ECO:0000256" key="1">
    <source>
        <dbReference type="SAM" id="MobiDB-lite"/>
    </source>
</evidence>
<dbReference type="PANTHER" id="PTHR47481:SF10">
    <property type="entry name" value="COPIA-LIKE POLYPROTEIN_RETROTRANSPOSON"/>
    <property type="match status" value="1"/>
</dbReference>
<name>A0AAD8RKK1_LOLMU</name>
<dbReference type="Pfam" id="PF00098">
    <property type="entry name" value="zf-CCHC"/>
    <property type="match status" value="1"/>
</dbReference>